<dbReference type="AlphaFoldDB" id="A0A7M1QSW9"/>
<evidence type="ECO:0000313" key="2">
    <source>
        <dbReference type="EMBL" id="QOR44953.1"/>
    </source>
</evidence>
<dbReference type="GO" id="GO:0016787">
    <property type="term" value="F:hydrolase activity"/>
    <property type="evidence" value="ECO:0007669"/>
    <property type="project" value="InterPro"/>
</dbReference>
<evidence type="ECO:0000259" key="1">
    <source>
        <dbReference type="Pfam" id="PF02872"/>
    </source>
</evidence>
<dbReference type="RefSeq" id="WP_193327282.1">
    <property type="nucleotide sequence ID" value="NZ_CP053291.1"/>
</dbReference>
<evidence type="ECO:0000313" key="3">
    <source>
        <dbReference type="Proteomes" id="UP000595053"/>
    </source>
</evidence>
<keyword evidence="3" id="KW-1185">Reference proteome</keyword>
<dbReference type="EMBL" id="CP063213">
    <property type="protein sequence ID" value="QOR44953.1"/>
    <property type="molecule type" value="Genomic_DNA"/>
</dbReference>
<feature type="domain" description="5'-Nucleotidase C-terminal" evidence="1">
    <location>
        <begin position="37"/>
        <end position="94"/>
    </location>
</feature>
<dbReference type="Pfam" id="PF02872">
    <property type="entry name" value="5_nucleotid_C"/>
    <property type="match status" value="1"/>
</dbReference>
<dbReference type="GO" id="GO:0009166">
    <property type="term" value="P:nucleotide catabolic process"/>
    <property type="evidence" value="ECO:0007669"/>
    <property type="project" value="InterPro"/>
</dbReference>
<sequence length="112" mass="12106">MVGSLLRTAAGRGKIEDWSKVTNALYDGATRGIPDYSYDMLAGVNYHINITKPVGERIEGLSYPDGKPVGGDDRFILAVNNYRQSGGSGYPHVSTAPVVYDAQAVIREQMIA</sequence>
<dbReference type="Gene3D" id="3.90.780.10">
    <property type="entry name" value="5'-Nucleotidase, C-terminal domain"/>
    <property type="match status" value="1"/>
</dbReference>
<dbReference type="InterPro" id="IPR008334">
    <property type="entry name" value="5'-Nucleotdase_C"/>
</dbReference>
<dbReference type="SUPFAM" id="SSF55816">
    <property type="entry name" value="5'-nucleotidase (syn. UDP-sugar hydrolase), C-terminal domain"/>
    <property type="match status" value="1"/>
</dbReference>
<dbReference type="InterPro" id="IPR036907">
    <property type="entry name" value="5'-Nucleotdase_C_sf"/>
</dbReference>
<proteinExistence type="predicted"/>
<name>A0A7M1QSW9_9ACTO</name>
<reference evidence="2 3" key="1">
    <citation type="submission" date="2020-10" db="EMBL/GenBank/DDBJ databases">
        <title>Trueperella pecoris sp. nov. isolated from bovine and porcine specimens.</title>
        <authorList>
            <person name="Schoenecker L."/>
            <person name="Schnydrig P."/>
            <person name="Brodard I."/>
            <person name="Thomann A."/>
            <person name="Hemphill A."/>
            <person name="Rodriguez-Campos S."/>
            <person name="Perreten V."/>
            <person name="Jores J."/>
            <person name="Kittl S."/>
        </authorList>
    </citation>
    <scope>NUCLEOTIDE SEQUENCE [LARGE SCALE GENOMIC DNA]</scope>
    <source>
        <strain evidence="2 3">15A0121</strain>
    </source>
</reference>
<organism evidence="2 3">
    <name type="scientific">Trueperella pecoris</name>
    <dbReference type="NCBI Taxonomy" id="2733571"/>
    <lineage>
        <taxon>Bacteria</taxon>
        <taxon>Bacillati</taxon>
        <taxon>Actinomycetota</taxon>
        <taxon>Actinomycetes</taxon>
        <taxon>Actinomycetales</taxon>
        <taxon>Actinomycetaceae</taxon>
        <taxon>Trueperella</taxon>
    </lineage>
</organism>
<dbReference type="Proteomes" id="UP000595053">
    <property type="component" value="Chromosome"/>
</dbReference>
<protein>
    <submittedName>
        <fullName evidence="2">5'-nucleotidase C-terminal domain-containing protein</fullName>
    </submittedName>
</protein>
<gene>
    <name evidence="2" type="ORF">INS88_06560</name>
</gene>
<accession>A0A7M1QSW9</accession>